<dbReference type="AlphaFoldDB" id="A0A0E9RML0"/>
<reference evidence="2" key="1">
    <citation type="submission" date="2014-11" db="EMBL/GenBank/DDBJ databases">
        <authorList>
            <person name="Amaro Gonzalez C."/>
        </authorList>
    </citation>
    <scope>NUCLEOTIDE SEQUENCE</scope>
</reference>
<dbReference type="EMBL" id="GBXM01078887">
    <property type="protein sequence ID" value="JAH29690.1"/>
    <property type="molecule type" value="Transcribed_RNA"/>
</dbReference>
<organism evidence="2">
    <name type="scientific">Anguilla anguilla</name>
    <name type="common">European freshwater eel</name>
    <name type="synonym">Muraena anguilla</name>
    <dbReference type="NCBI Taxonomy" id="7936"/>
    <lineage>
        <taxon>Eukaryota</taxon>
        <taxon>Metazoa</taxon>
        <taxon>Chordata</taxon>
        <taxon>Craniata</taxon>
        <taxon>Vertebrata</taxon>
        <taxon>Euteleostomi</taxon>
        <taxon>Actinopterygii</taxon>
        <taxon>Neopterygii</taxon>
        <taxon>Teleostei</taxon>
        <taxon>Anguilliformes</taxon>
        <taxon>Anguillidae</taxon>
        <taxon>Anguilla</taxon>
    </lineage>
</organism>
<protein>
    <submittedName>
        <fullName evidence="2">Uncharacterized protein</fullName>
    </submittedName>
</protein>
<evidence type="ECO:0000256" key="1">
    <source>
        <dbReference type="SAM" id="MobiDB-lite"/>
    </source>
</evidence>
<proteinExistence type="predicted"/>
<evidence type="ECO:0000313" key="2">
    <source>
        <dbReference type="EMBL" id="JAH29690.1"/>
    </source>
</evidence>
<name>A0A0E9RML0_ANGAN</name>
<sequence>MFSRSAQKLTCKKVAKNPTDSHSQ</sequence>
<feature type="region of interest" description="Disordered" evidence="1">
    <location>
        <begin position="1"/>
        <end position="24"/>
    </location>
</feature>
<accession>A0A0E9RML0</accession>
<reference evidence="2" key="2">
    <citation type="journal article" date="2015" name="Fish Shellfish Immunol.">
        <title>Early steps in the European eel (Anguilla anguilla)-Vibrio vulnificus interaction in the gills: Role of the RtxA13 toxin.</title>
        <authorList>
            <person name="Callol A."/>
            <person name="Pajuelo D."/>
            <person name="Ebbesson L."/>
            <person name="Teles M."/>
            <person name="MacKenzie S."/>
            <person name="Amaro C."/>
        </authorList>
    </citation>
    <scope>NUCLEOTIDE SEQUENCE</scope>
</reference>